<name>U6GKJ8_EIMAC</name>
<dbReference type="RefSeq" id="XP_013249906.1">
    <property type="nucleotide sequence ID" value="XM_013394452.1"/>
</dbReference>
<evidence type="ECO:0000313" key="9">
    <source>
        <dbReference type="EMBL" id="CDI80087.1"/>
    </source>
</evidence>
<sequence>MPSSAHKDSGLTHCVFTNSVRSLLSRGTSVRSARGNLRNSDTAASAPPPQHLRTDSMSASASAHQTARPVFDGGMADEAAAVNAPGPFWRHQSEETLFRPPKVPFPPPSSVSVEAVWSWQMGEGLWIPFDLRVMHLLESLWVHLQERDAPPHAVQGTREETQESQQPQEQQEQEQEQEDEQGQELGQEWEGDDEQDVGDQTGGGGPESFVQQSQRLYVQLLPWRYCLDLRTMTQKNLSTHRVRPIRRVFETVGLWFARGTDGYAERFAPELEVHLEGVWQDSRDGRRSPGPLVIAWQDPSTGSVHYTDVRAMKESTGNGNHREIMRMELVCVPHDRSVPTDDYDKAGHPLPVLPSLAVGKEESGEAFCRGHREWFDPEDFQAALATVHADEIPDDACAICLETFVVRASRDSQENQQQELQQTDANARANSVSRGISSNVSNSSSGDSSPSSSSSSSSSSGSIGNNSNGSSSSKCGSSCCKNSSDRDRSTQERLQSLSVSEGWSEVEPSEIIDCEASNTSKSNFMDCSSSNQEVVKLRHCPHHFHYDWKMSWRISRHSLLEGHPTDGTIIIEYVVEGGIQTERHAHPNTPFTGTRRQAFLPDWVLRYGYPDDTFLLRLAEELRARGFPLEHDQPNEGMSWPVALPHQVHEKDEEQSDAALR</sequence>
<feature type="region of interest" description="Disordered" evidence="6">
    <location>
        <begin position="150"/>
        <end position="208"/>
    </location>
</feature>
<evidence type="ECO:0000256" key="4">
    <source>
        <dbReference type="ARBA" id="ARBA00022679"/>
    </source>
</evidence>
<dbReference type="GO" id="GO:0007219">
    <property type="term" value="P:Notch signaling pathway"/>
    <property type="evidence" value="ECO:0007669"/>
    <property type="project" value="InterPro"/>
</dbReference>
<evidence type="ECO:0000259" key="8">
    <source>
        <dbReference type="Pfam" id="PF18102"/>
    </source>
</evidence>
<dbReference type="Pfam" id="PF18102">
    <property type="entry name" value="DTC"/>
    <property type="match status" value="1"/>
</dbReference>
<gene>
    <name evidence="9" type="ORF">EAH_00013630</name>
</gene>
<dbReference type="GO" id="GO:0016567">
    <property type="term" value="P:protein ubiquitination"/>
    <property type="evidence" value="ECO:0007669"/>
    <property type="project" value="UniProtKB-UniPathway"/>
</dbReference>
<dbReference type="PANTHER" id="PTHR12622">
    <property type="entry name" value="DELTEX-RELATED"/>
    <property type="match status" value="1"/>
</dbReference>
<evidence type="ECO:0000256" key="3">
    <source>
        <dbReference type="ARBA" id="ARBA00012483"/>
    </source>
</evidence>
<dbReference type="GO" id="GO:0046872">
    <property type="term" value="F:metal ion binding"/>
    <property type="evidence" value="ECO:0007669"/>
    <property type="project" value="UniProtKB-KW"/>
</dbReference>
<proteinExistence type="predicted"/>
<feature type="region of interest" description="Disordered" evidence="6">
    <location>
        <begin position="412"/>
        <end position="477"/>
    </location>
</feature>
<dbReference type="Gene3D" id="3.30.390.130">
    <property type="match status" value="1"/>
</dbReference>
<protein>
    <recommendedName>
        <fullName evidence="3">RING-type E3 ubiquitin transferase</fullName>
        <ecNumber evidence="3">2.3.2.27</ecNumber>
    </recommendedName>
</protein>
<dbReference type="InterPro" id="IPR004170">
    <property type="entry name" value="WWE_dom"/>
</dbReference>
<feature type="compositionally biased region" description="Polar residues" evidence="6">
    <location>
        <begin position="492"/>
        <end position="501"/>
    </location>
</feature>
<evidence type="ECO:0000313" key="10">
    <source>
        <dbReference type="Proteomes" id="UP000018050"/>
    </source>
</evidence>
<dbReference type="AlphaFoldDB" id="U6GKJ8"/>
<dbReference type="InterPro" id="IPR037197">
    <property type="entry name" value="WWE_dom_sf"/>
</dbReference>
<dbReference type="EMBL" id="HG671138">
    <property type="protein sequence ID" value="CDI80087.1"/>
    <property type="molecule type" value="Genomic_DNA"/>
</dbReference>
<accession>U6GKJ8</accession>
<evidence type="ECO:0000256" key="5">
    <source>
        <dbReference type="ARBA" id="ARBA00022723"/>
    </source>
</evidence>
<dbReference type="GO" id="GO:0061630">
    <property type="term" value="F:ubiquitin protein ligase activity"/>
    <property type="evidence" value="ECO:0007669"/>
    <property type="project" value="UniProtKB-EC"/>
</dbReference>
<keyword evidence="10" id="KW-1185">Reference proteome</keyword>
<feature type="compositionally biased region" description="Polar residues" evidence="6">
    <location>
        <begin position="25"/>
        <end position="43"/>
    </location>
</feature>
<feature type="region of interest" description="Disordered" evidence="6">
    <location>
        <begin position="483"/>
        <end position="502"/>
    </location>
</feature>
<keyword evidence="4" id="KW-0808">Transferase</keyword>
<dbReference type="UniPathway" id="UPA00143"/>
<feature type="compositionally biased region" description="Low complexity" evidence="6">
    <location>
        <begin position="430"/>
        <end position="477"/>
    </location>
</feature>
<organism evidence="9 10">
    <name type="scientific">Eimeria acervulina</name>
    <name type="common">Coccidian parasite</name>
    <dbReference type="NCBI Taxonomy" id="5801"/>
    <lineage>
        <taxon>Eukaryota</taxon>
        <taxon>Sar</taxon>
        <taxon>Alveolata</taxon>
        <taxon>Apicomplexa</taxon>
        <taxon>Conoidasida</taxon>
        <taxon>Coccidia</taxon>
        <taxon>Eucoccidiorida</taxon>
        <taxon>Eimeriorina</taxon>
        <taxon>Eimeriidae</taxon>
        <taxon>Eimeria</taxon>
    </lineage>
</organism>
<feature type="domain" description="WWE" evidence="7">
    <location>
        <begin position="210"/>
        <end position="247"/>
    </location>
</feature>
<dbReference type="GeneID" id="25269433"/>
<feature type="domain" description="Deltex C-terminal" evidence="8">
    <location>
        <begin position="549"/>
        <end position="602"/>
    </location>
</feature>
<dbReference type="SUPFAM" id="SSF117839">
    <property type="entry name" value="WWE domain"/>
    <property type="match status" value="1"/>
</dbReference>
<dbReference type="Proteomes" id="UP000018050">
    <property type="component" value="Unassembled WGS sequence"/>
</dbReference>
<feature type="compositionally biased region" description="Polar residues" evidence="6">
    <location>
        <begin position="55"/>
        <end position="65"/>
    </location>
</feature>
<dbReference type="Pfam" id="PF02825">
    <property type="entry name" value="WWE"/>
    <property type="match status" value="1"/>
</dbReference>
<dbReference type="InterPro" id="IPR039399">
    <property type="entry name" value="Deltex_C_sf"/>
</dbReference>
<dbReference type="Gene3D" id="3.30.720.50">
    <property type="match status" value="1"/>
</dbReference>
<evidence type="ECO:0000259" key="7">
    <source>
        <dbReference type="Pfam" id="PF02825"/>
    </source>
</evidence>
<keyword evidence="5" id="KW-0479">Metal-binding</keyword>
<evidence type="ECO:0000256" key="1">
    <source>
        <dbReference type="ARBA" id="ARBA00000900"/>
    </source>
</evidence>
<dbReference type="InterPro" id="IPR039398">
    <property type="entry name" value="Deltex_fam"/>
</dbReference>
<dbReference type="OrthoDB" id="527344at2759"/>
<reference evidence="9" key="2">
    <citation type="submission" date="2013-10" db="EMBL/GenBank/DDBJ databases">
        <authorList>
            <person name="Aslett M."/>
        </authorList>
    </citation>
    <scope>NUCLEOTIDE SEQUENCE</scope>
    <source>
        <strain evidence="9">Houghton</strain>
    </source>
</reference>
<feature type="region of interest" description="Disordered" evidence="6">
    <location>
        <begin position="25"/>
        <end position="67"/>
    </location>
</feature>
<dbReference type="VEuPathDB" id="ToxoDB:EAH_00013630"/>
<comment type="catalytic activity">
    <reaction evidence="1">
        <text>S-ubiquitinyl-[E2 ubiquitin-conjugating enzyme]-L-cysteine + [acceptor protein]-L-lysine = [E2 ubiquitin-conjugating enzyme]-L-cysteine + N(6)-ubiquitinyl-[acceptor protein]-L-lysine.</text>
        <dbReference type="EC" id="2.3.2.27"/>
    </reaction>
</comment>
<dbReference type="EC" id="2.3.2.27" evidence="3"/>
<dbReference type="OMA" id="AVWSWQM"/>
<evidence type="ECO:0000256" key="6">
    <source>
        <dbReference type="SAM" id="MobiDB-lite"/>
    </source>
</evidence>
<dbReference type="InterPro" id="IPR039396">
    <property type="entry name" value="Deltex_C"/>
</dbReference>
<reference evidence="9" key="1">
    <citation type="submission" date="2013-10" db="EMBL/GenBank/DDBJ databases">
        <title>Genomic analysis of the causative agents of coccidiosis in chickens.</title>
        <authorList>
            <person name="Reid A.J."/>
            <person name="Blake D."/>
            <person name="Billington K."/>
            <person name="Browne H."/>
            <person name="Dunn M."/>
            <person name="Hung S."/>
            <person name="Kawahara F."/>
            <person name="Miranda-Saavedra D."/>
            <person name="Mourier T."/>
            <person name="Nagra H."/>
            <person name="Otto T.D."/>
            <person name="Rawlings N."/>
            <person name="Sanchez A."/>
            <person name="Sanders M."/>
            <person name="Subramaniam C."/>
            <person name="Tay Y."/>
            <person name="Dear P."/>
            <person name="Doerig C."/>
            <person name="Gruber A."/>
            <person name="Parkinson J."/>
            <person name="Shirley M."/>
            <person name="Wan K.L."/>
            <person name="Berriman M."/>
            <person name="Tomley F."/>
            <person name="Pain A."/>
        </authorList>
    </citation>
    <scope>NUCLEOTIDE SEQUENCE</scope>
    <source>
        <strain evidence="9">Houghton</strain>
    </source>
</reference>
<feature type="compositionally biased region" description="Acidic residues" evidence="6">
    <location>
        <begin position="171"/>
        <end position="197"/>
    </location>
</feature>
<comment type="pathway">
    <text evidence="2">Protein modification; protein ubiquitination.</text>
</comment>
<evidence type="ECO:0000256" key="2">
    <source>
        <dbReference type="ARBA" id="ARBA00004906"/>
    </source>
</evidence>